<feature type="compositionally biased region" description="Acidic residues" evidence="1">
    <location>
        <begin position="308"/>
        <end position="324"/>
    </location>
</feature>
<dbReference type="Pfam" id="PF09979">
    <property type="entry name" value="DUF2213"/>
    <property type="match status" value="1"/>
</dbReference>
<feature type="region of interest" description="Disordered" evidence="1">
    <location>
        <begin position="27"/>
        <end position="46"/>
    </location>
</feature>
<dbReference type="InterPro" id="IPR016913">
    <property type="entry name" value="UCP029215"/>
</dbReference>
<protein>
    <submittedName>
        <fullName evidence="2">DUF2213 domain-containing protein</fullName>
    </submittedName>
</protein>
<dbReference type="RefSeq" id="WP_284343691.1">
    <property type="nucleotide sequence ID" value="NZ_BSOC01000001.1"/>
</dbReference>
<name>A0ABS2KLA6_9GAMM</name>
<dbReference type="Proteomes" id="UP001430193">
    <property type="component" value="Unassembled WGS sequence"/>
</dbReference>
<accession>A0ABS2KLA6</accession>
<sequence>MPLKRGSSKEVIEANIKELIEAGHKPDQAKAIAEKNARQTSDYDSTGQSRYYTVSKLGPKRSLTPEGYLLCLDVPVARTGEMLYGEGEIADDQGEMVKGDQDGIIRVTRGPDDLFRPETIASFEGKSVTLGHPDEFVTPENVKQHEIGTMLNVRRGDGVNDDVMLADLLIKDKTAIKAIQTDGIEEVSNGYEADYEQQQPGRAVQHNIVGNHVALVERGRCGPRCAIGDEIMPSLKKKTWKDRFMAAFKANDAAELEKLASEVKDEEEESEEDKEKREREEKDKKTTDALSQVLDRLKAIDERLDKMESEDDDEDDDDDMDGEPTNDIVLTAEKTEKLDTAGVKLYTGDSAKKIPQLAEIIAPGFKIPTFDAKTTDAQRAATLCQCQRRALAKAYATDAGRAIIDPLLGGQKANFQKLPYALVNAAFHGTAAAMRVRNNDGGHRQIAPTRDAGKTVSIADINRANREFYKH</sequence>
<reference evidence="2" key="1">
    <citation type="submission" date="2020-10" db="EMBL/GenBank/DDBJ databases">
        <title>Phylogeny of dyella-like bacteria.</title>
        <authorList>
            <person name="Fu J."/>
        </authorList>
    </citation>
    <scope>NUCLEOTIDE SEQUENCE</scope>
    <source>
        <strain evidence="2">DHON07</strain>
    </source>
</reference>
<dbReference type="EMBL" id="JADIKF010000040">
    <property type="protein sequence ID" value="MBM7131562.1"/>
    <property type="molecule type" value="Genomic_DNA"/>
</dbReference>
<evidence type="ECO:0000256" key="1">
    <source>
        <dbReference type="SAM" id="MobiDB-lite"/>
    </source>
</evidence>
<feature type="compositionally biased region" description="Basic and acidic residues" evidence="1">
    <location>
        <begin position="27"/>
        <end position="37"/>
    </location>
</feature>
<evidence type="ECO:0000313" key="2">
    <source>
        <dbReference type="EMBL" id="MBM7131562.1"/>
    </source>
</evidence>
<gene>
    <name evidence="2" type="ORF">ISS99_18730</name>
</gene>
<organism evidence="2 3">
    <name type="scientific">Dyella mobilis</name>
    <dbReference type="NCBI Taxonomy" id="1849582"/>
    <lineage>
        <taxon>Bacteria</taxon>
        <taxon>Pseudomonadati</taxon>
        <taxon>Pseudomonadota</taxon>
        <taxon>Gammaproteobacteria</taxon>
        <taxon>Lysobacterales</taxon>
        <taxon>Rhodanobacteraceae</taxon>
        <taxon>Dyella</taxon>
    </lineage>
</organism>
<feature type="compositionally biased region" description="Basic and acidic residues" evidence="1">
    <location>
        <begin position="295"/>
        <end position="307"/>
    </location>
</feature>
<proteinExistence type="predicted"/>
<keyword evidence="3" id="KW-1185">Reference proteome</keyword>
<comment type="caution">
    <text evidence="2">The sequence shown here is derived from an EMBL/GenBank/DDBJ whole genome shotgun (WGS) entry which is preliminary data.</text>
</comment>
<feature type="compositionally biased region" description="Basic and acidic residues" evidence="1">
    <location>
        <begin position="273"/>
        <end position="287"/>
    </location>
</feature>
<feature type="region of interest" description="Disordered" evidence="1">
    <location>
        <begin position="259"/>
        <end position="325"/>
    </location>
</feature>
<evidence type="ECO:0000313" key="3">
    <source>
        <dbReference type="Proteomes" id="UP001430193"/>
    </source>
</evidence>